<evidence type="ECO:0000313" key="7">
    <source>
        <dbReference type="EMBL" id="OOS00526.1"/>
    </source>
</evidence>
<evidence type="ECO:0000256" key="5">
    <source>
        <dbReference type="ARBA" id="ARBA00022729"/>
    </source>
</evidence>
<dbReference type="PANTHER" id="PTHR30532">
    <property type="entry name" value="IRON III DICITRATE-BINDING PERIPLASMIC PROTEIN"/>
    <property type="match status" value="1"/>
</dbReference>
<keyword evidence="3" id="KW-0813">Transport</keyword>
<dbReference type="AlphaFoldDB" id="A0A1T0AVC1"/>
<dbReference type="PANTHER" id="PTHR30532:SF28">
    <property type="entry name" value="PETROBACTIN-BINDING PROTEIN YCLQ"/>
    <property type="match status" value="1"/>
</dbReference>
<keyword evidence="8" id="KW-1185">Reference proteome</keyword>
<dbReference type="PROSITE" id="PS50983">
    <property type="entry name" value="FE_B12_PBP"/>
    <property type="match status" value="1"/>
</dbReference>
<proteinExistence type="inferred from homology"/>
<comment type="similarity">
    <text evidence="2">Belongs to the bacterial solute-binding protein 8 family.</text>
</comment>
<sequence>MSAGYFEQGNEVIAQALNKINSLGQLFGKTKEVQALHQDIETLYEETKSAVKNKGKGLIVMVNGNKVSVFGLDSRLSWIHTALGVPLADPTITAGGHGQPVSFEYIQKMNPDWLFVLDRLAAVGKEGQSAQQTLDNALVQQTTAWKKGQVVYLSAASYLAPSGVTQVKTDLTRIKDAFNQQK</sequence>
<gene>
    <name evidence="7" type="ORF">B0188_10705</name>
</gene>
<evidence type="ECO:0000256" key="1">
    <source>
        <dbReference type="ARBA" id="ARBA00004196"/>
    </source>
</evidence>
<evidence type="ECO:0000259" key="6">
    <source>
        <dbReference type="PROSITE" id="PS50983"/>
    </source>
</evidence>
<dbReference type="InterPro" id="IPR051313">
    <property type="entry name" value="Bact_iron-sidero_bind"/>
</dbReference>
<dbReference type="Gene3D" id="3.40.50.1980">
    <property type="entry name" value="Nitrogenase molybdenum iron protein domain"/>
    <property type="match status" value="1"/>
</dbReference>
<keyword evidence="5" id="KW-0732">Signal</keyword>
<dbReference type="Proteomes" id="UP000190023">
    <property type="component" value="Unassembled WGS sequence"/>
</dbReference>
<dbReference type="Pfam" id="PF01497">
    <property type="entry name" value="Peripla_BP_2"/>
    <property type="match status" value="1"/>
</dbReference>
<name>A0A1T0AVC1_9PAST</name>
<keyword evidence="4" id="KW-0406">Ion transport</keyword>
<dbReference type="InterPro" id="IPR002491">
    <property type="entry name" value="ABC_transptr_periplasmic_BD"/>
</dbReference>
<comment type="caution">
    <text evidence="7">The sequence shown here is derived from an EMBL/GenBank/DDBJ whole genome shotgun (WGS) entry which is preliminary data.</text>
</comment>
<keyword evidence="4" id="KW-0408">Iron</keyword>
<dbReference type="STRING" id="123822.B0188_10705"/>
<evidence type="ECO:0000313" key="8">
    <source>
        <dbReference type="Proteomes" id="UP000190023"/>
    </source>
</evidence>
<dbReference type="GO" id="GO:0030288">
    <property type="term" value="C:outer membrane-bounded periplasmic space"/>
    <property type="evidence" value="ECO:0007669"/>
    <property type="project" value="TreeGrafter"/>
</dbReference>
<protein>
    <recommendedName>
        <fullName evidence="6">Fe/B12 periplasmic-binding domain-containing protein</fullName>
    </recommendedName>
</protein>
<dbReference type="EMBL" id="MUYB01000055">
    <property type="protein sequence ID" value="OOS00526.1"/>
    <property type="molecule type" value="Genomic_DNA"/>
</dbReference>
<evidence type="ECO:0000256" key="2">
    <source>
        <dbReference type="ARBA" id="ARBA00008814"/>
    </source>
</evidence>
<feature type="domain" description="Fe/B12 periplasmic-binding" evidence="6">
    <location>
        <begin position="1"/>
        <end position="182"/>
    </location>
</feature>
<dbReference type="SUPFAM" id="SSF53807">
    <property type="entry name" value="Helical backbone' metal receptor"/>
    <property type="match status" value="1"/>
</dbReference>
<evidence type="ECO:0000256" key="3">
    <source>
        <dbReference type="ARBA" id="ARBA00022448"/>
    </source>
</evidence>
<comment type="subcellular location">
    <subcellularLocation>
        <location evidence="1">Cell envelope</location>
    </subcellularLocation>
</comment>
<organism evidence="7 8">
    <name type="scientific">[Haemophilus] felis</name>
    <dbReference type="NCBI Taxonomy" id="123822"/>
    <lineage>
        <taxon>Bacteria</taxon>
        <taxon>Pseudomonadati</taxon>
        <taxon>Pseudomonadota</taxon>
        <taxon>Gammaproteobacteria</taxon>
        <taxon>Pasteurellales</taxon>
        <taxon>Pasteurellaceae</taxon>
    </lineage>
</organism>
<evidence type="ECO:0000256" key="4">
    <source>
        <dbReference type="ARBA" id="ARBA00022496"/>
    </source>
</evidence>
<reference evidence="7 8" key="1">
    <citation type="submission" date="2017-02" db="EMBL/GenBank/DDBJ databases">
        <title>Draft genome sequence of Haemophilus felis CCUG 31170 type strain.</title>
        <authorList>
            <person name="Engstrom-Jakobsson H."/>
            <person name="Salva-Serra F."/>
            <person name="Thorell K."/>
            <person name="Gonzales-Siles L."/>
            <person name="Karlsson R."/>
            <person name="Boulund F."/>
            <person name="Engstrand L."/>
            <person name="Kristiansson E."/>
            <person name="Moore E."/>
        </authorList>
    </citation>
    <scope>NUCLEOTIDE SEQUENCE [LARGE SCALE GENOMIC DNA]</scope>
    <source>
        <strain evidence="7 8">CCUG 31170</strain>
    </source>
</reference>
<accession>A0A1T0AVC1</accession>
<keyword evidence="4" id="KW-0410">Iron transport</keyword>
<dbReference type="GO" id="GO:1901678">
    <property type="term" value="P:iron coordination entity transport"/>
    <property type="evidence" value="ECO:0007669"/>
    <property type="project" value="UniProtKB-ARBA"/>
</dbReference>